<dbReference type="PRINTS" id="PR00038">
    <property type="entry name" value="HTHLUXR"/>
</dbReference>
<gene>
    <name evidence="3" type="ORF">Stube_19290</name>
</gene>
<evidence type="ECO:0000259" key="2">
    <source>
        <dbReference type="PROSITE" id="PS50043"/>
    </source>
</evidence>
<accession>A0A640UT78</accession>
<dbReference type="PANTHER" id="PTHR43214">
    <property type="entry name" value="TWO-COMPONENT RESPONSE REGULATOR"/>
    <property type="match status" value="1"/>
</dbReference>
<dbReference type="PROSITE" id="PS50043">
    <property type="entry name" value="HTH_LUXR_2"/>
    <property type="match status" value="1"/>
</dbReference>
<dbReference type="GO" id="GO:0003677">
    <property type="term" value="F:DNA binding"/>
    <property type="evidence" value="ECO:0007669"/>
    <property type="project" value="UniProtKB-KW"/>
</dbReference>
<proteinExistence type="predicted"/>
<dbReference type="GO" id="GO:0006355">
    <property type="term" value="P:regulation of DNA-templated transcription"/>
    <property type="evidence" value="ECO:0007669"/>
    <property type="project" value="InterPro"/>
</dbReference>
<dbReference type="InterPro" id="IPR036388">
    <property type="entry name" value="WH-like_DNA-bd_sf"/>
</dbReference>
<comment type="caution">
    <text evidence="3">The sequence shown here is derived from an EMBL/GenBank/DDBJ whole genome shotgun (WGS) entry which is preliminary data.</text>
</comment>
<dbReference type="InterPro" id="IPR000792">
    <property type="entry name" value="Tscrpt_reg_LuxR_C"/>
</dbReference>
<dbReference type="Pfam" id="PF00196">
    <property type="entry name" value="GerE"/>
    <property type="match status" value="1"/>
</dbReference>
<dbReference type="CDD" id="cd06170">
    <property type="entry name" value="LuxR_C_like"/>
    <property type="match status" value="1"/>
</dbReference>
<feature type="domain" description="HTH luxR-type" evidence="2">
    <location>
        <begin position="10"/>
        <end position="75"/>
    </location>
</feature>
<sequence length="93" mass="9946">MSAMTIVDNGPADVSRLTCREAEVLLLLAEGDSNRVLARRLGIAERTLRAHITSLTRKLGVRSRLQAALFAHSHRDTLAAGGEAGESGARIPE</sequence>
<reference evidence="3 4" key="1">
    <citation type="submission" date="2019-12" db="EMBL/GenBank/DDBJ databases">
        <title>Whole genome shotgun sequence of Streptomyces tubercidicus NBRC 13090.</title>
        <authorList>
            <person name="Ichikawa N."/>
            <person name="Kimura A."/>
            <person name="Kitahashi Y."/>
            <person name="Komaki H."/>
            <person name="Tamura T."/>
        </authorList>
    </citation>
    <scope>NUCLEOTIDE SEQUENCE [LARGE SCALE GENOMIC DNA]</scope>
    <source>
        <strain evidence="3 4">NBRC 13090</strain>
    </source>
</reference>
<dbReference type="SMART" id="SM00421">
    <property type="entry name" value="HTH_LUXR"/>
    <property type="match status" value="1"/>
</dbReference>
<dbReference type="AlphaFoldDB" id="A0A640UT78"/>
<dbReference type="Proteomes" id="UP000431826">
    <property type="component" value="Unassembled WGS sequence"/>
</dbReference>
<organism evidence="3 4">
    <name type="scientific">Streptomyces tubercidicus</name>
    <dbReference type="NCBI Taxonomy" id="47759"/>
    <lineage>
        <taxon>Bacteria</taxon>
        <taxon>Bacillati</taxon>
        <taxon>Actinomycetota</taxon>
        <taxon>Actinomycetes</taxon>
        <taxon>Kitasatosporales</taxon>
        <taxon>Streptomycetaceae</taxon>
        <taxon>Streptomyces</taxon>
    </lineage>
</organism>
<evidence type="ECO:0000313" key="3">
    <source>
        <dbReference type="EMBL" id="GFE37256.1"/>
    </source>
</evidence>
<protein>
    <recommendedName>
        <fullName evidence="2">HTH luxR-type domain-containing protein</fullName>
    </recommendedName>
</protein>
<dbReference type="EMBL" id="BLIR01000001">
    <property type="protein sequence ID" value="GFE37256.1"/>
    <property type="molecule type" value="Genomic_DNA"/>
</dbReference>
<evidence type="ECO:0000313" key="4">
    <source>
        <dbReference type="Proteomes" id="UP000431826"/>
    </source>
</evidence>
<dbReference type="InterPro" id="IPR039420">
    <property type="entry name" value="WalR-like"/>
</dbReference>
<dbReference type="InterPro" id="IPR016032">
    <property type="entry name" value="Sig_transdc_resp-reg_C-effctor"/>
</dbReference>
<dbReference type="Gene3D" id="1.10.10.10">
    <property type="entry name" value="Winged helix-like DNA-binding domain superfamily/Winged helix DNA-binding domain"/>
    <property type="match status" value="1"/>
</dbReference>
<name>A0A640UT78_9ACTN</name>
<evidence type="ECO:0000256" key="1">
    <source>
        <dbReference type="ARBA" id="ARBA00023125"/>
    </source>
</evidence>
<dbReference type="SUPFAM" id="SSF46894">
    <property type="entry name" value="C-terminal effector domain of the bipartite response regulators"/>
    <property type="match status" value="1"/>
</dbReference>
<keyword evidence="4" id="KW-1185">Reference proteome</keyword>
<keyword evidence="1" id="KW-0238">DNA-binding</keyword>